<keyword evidence="8" id="KW-0289">Folate biosynthesis</keyword>
<dbReference type="PATRIC" id="fig|883113.3.peg.76"/>
<evidence type="ECO:0000256" key="7">
    <source>
        <dbReference type="ARBA" id="ARBA00022840"/>
    </source>
</evidence>
<dbReference type="GO" id="GO:0003848">
    <property type="term" value="F:2-amino-4-hydroxy-6-hydroxymethyldihydropteridine diphosphokinase activity"/>
    <property type="evidence" value="ECO:0007669"/>
    <property type="project" value="UniProtKB-EC"/>
</dbReference>
<gene>
    <name evidence="10" type="ORF">HMPREF9708_00075</name>
</gene>
<keyword evidence="4" id="KW-0808">Transferase</keyword>
<evidence type="ECO:0000256" key="5">
    <source>
        <dbReference type="ARBA" id="ARBA00022741"/>
    </source>
</evidence>
<dbReference type="HOGENOM" id="CLU_097916_1_1_9"/>
<dbReference type="UniPathway" id="UPA00077">
    <property type="reaction ID" value="UER00155"/>
</dbReference>
<dbReference type="RefSeq" id="WP_006307940.1">
    <property type="nucleotide sequence ID" value="NZ_JH601133.1"/>
</dbReference>
<dbReference type="InterPro" id="IPR000550">
    <property type="entry name" value="Hppk"/>
</dbReference>
<evidence type="ECO:0000313" key="10">
    <source>
        <dbReference type="EMBL" id="EHR38365.1"/>
    </source>
</evidence>
<reference evidence="10 11" key="1">
    <citation type="submission" date="2012-01" db="EMBL/GenBank/DDBJ databases">
        <title>The Genome Sequence of Facklamia languida CCUG 37842.</title>
        <authorList>
            <consortium name="The Broad Institute Genome Sequencing Platform"/>
            <person name="Earl A."/>
            <person name="Ward D."/>
            <person name="Feldgarden M."/>
            <person name="Gevers D."/>
            <person name="Huys G."/>
            <person name="Young S.K."/>
            <person name="Zeng Q."/>
            <person name="Gargeya S."/>
            <person name="Fitzgerald M."/>
            <person name="Haas B."/>
            <person name="Abouelleil A."/>
            <person name="Alvarado L."/>
            <person name="Arachchi H.M."/>
            <person name="Berlin A."/>
            <person name="Chapman S.B."/>
            <person name="Gearin G."/>
            <person name="Goldberg J."/>
            <person name="Griggs A."/>
            <person name="Gujja S."/>
            <person name="Hansen M."/>
            <person name="Heiman D."/>
            <person name="Howarth C."/>
            <person name="Larimer J."/>
            <person name="Lui A."/>
            <person name="MacDonald P.J.P."/>
            <person name="McCowen C."/>
            <person name="Montmayeur A."/>
            <person name="Murphy C."/>
            <person name="Neiman D."/>
            <person name="Pearson M."/>
            <person name="Priest M."/>
            <person name="Roberts A."/>
            <person name="Saif S."/>
            <person name="Shea T."/>
            <person name="Sisk P."/>
            <person name="Stolte C."/>
            <person name="Sykes S."/>
            <person name="Wortman J."/>
            <person name="Nusbaum C."/>
            <person name="Birren B."/>
        </authorList>
    </citation>
    <scope>NUCLEOTIDE SEQUENCE [LARGE SCALE GENOMIC DNA]</scope>
    <source>
        <strain evidence="10 11">CCUG 37842</strain>
    </source>
</reference>
<keyword evidence="7" id="KW-0067">ATP-binding</keyword>
<keyword evidence="11" id="KW-1185">Reference proteome</keyword>
<comment type="pathway">
    <text evidence="2">Cofactor biosynthesis; tetrahydrofolate biosynthesis; 2-amino-4-hydroxy-6-hydroxymethyl-7,8-dihydropteridine diphosphate from 7,8-dihydroneopterin triphosphate: step 4/4.</text>
</comment>
<evidence type="ECO:0000256" key="8">
    <source>
        <dbReference type="ARBA" id="ARBA00022909"/>
    </source>
</evidence>
<dbReference type="InterPro" id="IPR035907">
    <property type="entry name" value="Hppk_sf"/>
</dbReference>
<dbReference type="GO" id="GO:0046656">
    <property type="term" value="P:folic acid biosynthetic process"/>
    <property type="evidence" value="ECO:0007669"/>
    <property type="project" value="UniProtKB-KW"/>
</dbReference>
<dbReference type="GO" id="GO:0046654">
    <property type="term" value="P:tetrahydrofolate biosynthetic process"/>
    <property type="evidence" value="ECO:0007669"/>
    <property type="project" value="UniProtKB-UniPathway"/>
</dbReference>
<evidence type="ECO:0000259" key="9">
    <source>
        <dbReference type="Pfam" id="PF01288"/>
    </source>
</evidence>
<dbReference type="OrthoDB" id="9808041at2"/>
<name>H3NGT6_9LACT</name>
<dbReference type="Proteomes" id="UP000006190">
    <property type="component" value="Unassembled WGS sequence"/>
</dbReference>
<dbReference type="Gene3D" id="3.30.70.560">
    <property type="entry name" value="7,8-Dihydro-6-hydroxymethylpterin-pyrophosphokinase HPPK"/>
    <property type="match status" value="1"/>
</dbReference>
<dbReference type="Pfam" id="PF01288">
    <property type="entry name" value="HPPK"/>
    <property type="match status" value="1"/>
</dbReference>
<sequence length="168" mass="19237">MNHRAYLSMGSNMGDRRSNLDQGCQLLAQHPKIDLLQVSSLYQTSPVGGVVQDDFINLAAIIETDLSAYVLLDYIHEVEAALHRKREIVWGPRTLDIDILFFDNQVSEDPDLRLPHPELFNRLFVLVPLAEIISEDFPAYPSIMQSIAVLQKQGNQRLERVGRYYDRN</sequence>
<dbReference type="SUPFAM" id="SSF55083">
    <property type="entry name" value="6-hydroxymethyl-7,8-dihydropterin pyrophosphokinase, HPPK"/>
    <property type="match status" value="1"/>
</dbReference>
<accession>H3NGT6</accession>
<feature type="domain" description="7,8-dihydro-6-hydroxymethylpterin-pyrophosphokinase" evidence="9">
    <location>
        <begin position="6"/>
        <end position="133"/>
    </location>
</feature>
<dbReference type="AlphaFoldDB" id="H3NGT6"/>
<evidence type="ECO:0000256" key="3">
    <source>
        <dbReference type="ARBA" id="ARBA00013253"/>
    </source>
</evidence>
<dbReference type="EC" id="2.7.6.3" evidence="3"/>
<evidence type="ECO:0000256" key="4">
    <source>
        <dbReference type="ARBA" id="ARBA00022679"/>
    </source>
</evidence>
<dbReference type="eggNOG" id="COG0801">
    <property type="taxonomic scope" value="Bacteria"/>
</dbReference>
<dbReference type="PANTHER" id="PTHR43071">
    <property type="entry name" value="2-AMINO-4-HYDROXY-6-HYDROXYMETHYLDIHYDROPTERIDINE PYROPHOSPHOKINASE"/>
    <property type="match status" value="1"/>
</dbReference>
<dbReference type="STRING" id="883113.HMPREF9708_00075"/>
<dbReference type="GO" id="GO:0016301">
    <property type="term" value="F:kinase activity"/>
    <property type="evidence" value="ECO:0007669"/>
    <property type="project" value="UniProtKB-KW"/>
</dbReference>
<protein>
    <recommendedName>
        <fullName evidence="3">2-amino-4-hydroxy-6-hydroxymethyldihydropteridine diphosphokinase</fullName>
        <ecNumber evidence="3">2.7.6.3</ecNumber>
    </recommendedName>
</protein>
<keyword evidence="6 10" id="KW-0418">Kinase</keyword>
<organism evidence="10 11">
    <name type="scientific">Facklamia languida CCUG 37842</name>
    <dbReference type="NCBI Taxonomy" id="883113"/>
    <lineage>
        <taxon>Bacteria</taxon>
        <taxon>Bacillati</taxon>
        <taxon>Bacillota</taxon>
        <taxon>Bacilli</taxon>
        <taxon>Lactobacillales</taxon>
        <taxon>Aerococcaceae</taxon>
        <taxon>Facklamia</taxon>
    </lineage>
</organism>
<proteinExistence type="predicted"/>
<dbReference type="CDD" id="cd00483">
    <property type="entry name" value="HPPK"/>
    <property type="match status" value="1"/>
</dbReference>
<dbReference type="GO" id="GO:0005524">
    <property type="term" value="F:ATP binding"/>
    <property type="evidence" value="ECO:0007669"/>
    <property type="project" value="UniProtKB-KW"/>
</dbReference>
<dbReference type="EMBL" id="AGEG01000001">
    <property type="protein sequence ID" value="EHR38365.1"/>
    <property type="molecule type" value="Genomic_DNA"/>
</dbReference>
<comment type="caution">
    <text evidence="10">The sequence shown here is derived from an EMBL/GenBank/DDBJ whole genome shotgun (WGS) entry which is preliminary data.</text>
</comment>
<dbReference type="NCBIfam" id="TIGR01498">
    <property type="entry name" value="folK"/>
    <property type="match status" value="1"/>
</dbReference>
<comment type="catalytic activity">
    <reaction evidence="1">
        <text>6-hydroxymethyl-7,8-dihydropterin + ATP = (7,8-dihydropterin-6-yl)methyl diphosphate + AMP + H(+)</text>
        <dbReference type="Rhea" id="RHEA:11412"/>
        <dbReference type="ChEBI" id="CHEBI:15378"/>
        <dbReference type="ChEBI" id="CHEBI:30616"/>
        <dbReference type="ChEBI" id="CHEBI:44841"/>
        <dbReference type="ChEBI" id="CHEBI:72950"/>
        <dbReference type="ChEBI" id="CHEBI:456215"/>
        <dbReference type="EC" id="2.7.6.3"/>
    </reaction>
</comment>
<evidence type="ECO:0000256" key="2">
    <source>
        <dbReference type="ARBA" id="ARBA00005051"/>
    </source>
</evidence>
<evidence type="ECO:0000256" key="6">
    <source>
        <dbReference type="ARBA" id="ARBA00022777"/>
    </source>
</evidence>
<keyword evidence="5" id="KW-0547">Nucleotide-binding</keyword>
<evidence type="ECO:0000313" key="11">
    <source>
        <dbReference type="Proteomes" id="UP000006190"/>
    </source>
</evidence>
<evidence type="ECO:0000256" key="1">
    <source>
        <dbReference type="ARBA" id="ARBA00000198"/>
    </source>
</evidence>
<dbReference type="PANTHER" id="PTHR43071:SF1">
    <property type="entry name" value="2-AMINO-4-HYDROXY-6-HYDROXYMETHYLDIHYDROPTERIDINE PYROPHOSPHOKINASE"/>
    <property type="match status" value="1"/>
</dbReference>